<dbReference type="InterPro" id="IPR006119">
    <property type="entry name" value="Resolv_N"/>
</dbReference>
<dbReference type="OrthoDB" id="9811097at2"/>
<dbReference type="Pfam" id="PF07508">
    <property type="entry name" value="Recombinase"/>
    <property type="match status" value="1"/>
</dbReference>
<comment type="caution">
    <text evidence="4">The sequence shown here is derived from an EMBL/GenBank/DDBJ whole genome shotgun (WGS) entry which is preliminary data.</text>
</comment>
<sequence length="522" mass="60918">MSLKDVLKPGMKGIFYGRHSTDKQQMDSQRQSVYELAKKYKCSIIEEYLDPGVSASKVELEKRESIQRMLKDARKKEFDFIAVYSNDRLARNPIEHMIIRLKIKTLEIPIVISSKETLYDHEDDLYQIVQDTFTKIELEKIITRTYDGLVAQAKKGHFNGGRAPYGYKYIAKPRGNEAFEPIEEKLIYVKKMFELYKKGEGFQAIANHLSEINSEEKWTKEKVRAIITNPFYAGYIAWGKRKSGTSSLKERDLWILADQEYITPIITKEEWELCWSIYHDRKTRKTSPKAIKTSFLLKDLVQCKTCKQLLDTKNQRTTSNTGKSYGERKYICSSCNNYITLERLHDDMVPRILADVRWQTKDEIYNAVEVTLNKEIQELENQIKSLHEAKAEYLVKKSKLEVELRQYMQKNENKKVINILTLYNQSLNKSIMEIDQLITINHKQIDMKSNFSFTKELIDNAIDSITAESVNHTNTDIRSLLLALVTSVTVNFKTKPVTYDYKLRIFADKLNVTNPDQISIFH</sequence>
<dbReference type="PROSITE" id="PS51737">
    <property type="entry name" value="RECOMBINASE_DNA_BIND"/>
    <property type="match status" value="1"/>
</dbReference>
<dbReference type="SUPFAM" id="SSF53041">
    <property type="entry name" value="Resolvase-like"/>
    <property type="match status" value="1"/>
</dbReference>
<evidence type="ECO:0000313" key="5">
    <source>
        <dbReference type="Proteomes" id="UP000094296"/>
    </source>
</evidence>
<keyword evidence="1" id="KW-0175">Coiled coil</keyword>
<evidence type="ECO:0000259" key="2">
    <source>
        <dbReference type="PROSITE" id="PS51736"/>
    </source>
</evidence>
<dbReference type="EMBL" id="MIJE01000004">
    <property type="protein sequence ID" value="OEF97776.1"/>
    <property type="molecule type" value="Genomic_DNA"/>
</dbReference>
<dbReference type="PANTHER" id="PTHR30461">
    <property type="entry name" value="DNA-INVERTASE FROM LAMBDOID PROPHAGE"/>
    <property type="match status" value="1"/>
</dbReference>
<dbReference type="InterPro" id="IPR050639">
    <property type="entry name" value="SSR_resolvase"/>
</dbReference>
<dbReference type="Pfam" id="PF00239">
    <property type="entry name" value="Resolvase"/>
    <property type="match status" value="1"/>
</dbReference>
<dbReference type="STRING" id="766136.BHF68_13890"/>
<name>A0A1E5G516_9FIRM</name>
<dbReference type="InterPro" id="IPR036162">
    <property type="entry name" value="Resolvase-like_N_sf"/>
</dbReference>
<gene>
    <name evidence="4" type="ORF">BHF68_13890</name>
</gene>
<dbReference type="SMART" id="SM00857">
    <property type="entry name" value="Resolvase"/>
    <property type="match status" value="1"/>
</dbReference>
<reference evidence="4 5" key="1">
    <citation type="submission" date="2016-09" db="EMBL/GenBank/DDBJ databases">
        <title>Draft genome sequence for the type strain of Desulfuribacillus alkaliarsenatis AHT28, an obligately anaerobic, sulfidogenic bacterium isolated from Russian soda lake sediments.</title>
        <authorList>
            <person name="Abin C.A."/>
            <person name="Hollibaugh J.T."/>
        </authorList>
    </citation>
    <scope>NUCLEOTIDE SEQUENCE [LARGE SCALE GENOMIC DNA]</scope>
    <source>
        <strain evidence="4 5">AHT28</strain>
    </source>
</reference>
<dbReference type="GO" id="GO:0000150">
    <property type="term" value="F:DNA strand exchange activity"/>
    <property type="evidence" value="ECO:0007669"/>
    <property type="project" value="InterPro"/>
</dbReference>
<organism evidence="4 5">
    <name type="scientific">Desulfuribacillus alkaliarsenatis</name>
    <dbReference type="NCBI Taxonomy" id="766136"/>
    <lineage>
        <taxon>Bacteria</taxon>
        <taxon>Bacillati</taxon>
        <taxon>Bacillota</taxon>
        <taxon>Desulfuribacillia</taxon>
        <taxon>Desulfuribacillales</taxon>
        <taxon>Desulfuribacillaceae</taxon>
        <taxon>Desulfuribacillus</taxon>
    </lineage>
</organism>
<dbReference type="InterPro" id="IPR011109">
    <property type="entry name" value="DNA_bind_recombinase_dom"/>
</dbReference>
<evidence type="ECO:0000256" key="1">
    <source>
        <dbReference type="SAM" id="Coils"/>
    </source>
</evidence>
<dbReference type="InterPro" id="IPR038109">
    <property type="entry name" value="DNA_bind_recomb_sf"/>
</dbReference>
<dbReference type="CDD" id="cd00338">
    <property type="entry name" value="Ser_Recombinase"/>
    <property type="match status" value="1"/>
</dbReference>
<dbReference type="Gene3D" id="3.40.50.1390">
    <property type="entry name" value="Resolvase, N-terminal catalytic domain"/>
    <property type="match status" value="1"/>
</dbReference>
<evidence type="ECO:0000259" key="3">
    <source>
        <dbReference type="PROSITE" id="PS51737"/>
    </source>
</evidence>
<dbReference type="PANTHER" id="PTHR30461:SF23">
    <property type="entry name" value="DNA RECOMBINASE-RELATED"/>
    <property type="match status" value="1"/>
</dbReference>
<feature type="domain" description="Resolvase/invertase-type recombinase catalytic" evidence="2">
    <location>
        <begin position="12"/>
        <end position="156"/>
    </location>
</feature>
<feature type="coiled-coil region" evidence="1">
    <location>
        <begin position="369"/>
        <end position="410"/>
    </location>
</feature>
<accession>A0A1E5G516</accession>
<dbReference type="Proteomes" id="UP000094296">
    <property type="component" value="Unassembled WGS sequence"/>
</dbReference>
<dbReference type="AlphaFoldDB" id="A0A1E5G516"/>
<keyword evidence="5" id="KW-1185">Reference proteome</keyword>
<dbReference type="GO" id="GO:0003677">
    <property type="term" value="F:DNA binding"/>
    <property type="evidence" value="ECO:0007669"/>
    <property type="project" value="InterPro"/>
</dbReference>
<feature type="domain" description="Recombinase" evidence="3">
    <location>
        <begin position="164"/>
        <end position="284"/>
    </location>
</feature>
<dbReference type="RefSeq" id="WP_069642555.1">
    <property type="nucleotide sequence ID" value="NZ_MIJE01000004.1"/>
</dbReference>
<dbReference type="PROSITE" id="PS51736">
    <property type="entry name" value="RECOMBINASES_3"/>
    <property type="match status" value="1"/>
</dbReference>
<evidence type="ECO:0008006" key="6">
    <source>
        <dbReference type="Google" id="ProtNLM"/>
    </source>
</evidence>
<proteinExistence type="predicted"/>
<protein>
    <recommendedName>
        <fullName evidence="6">Serine recombinase</fullName>
    </recommendedName>
</protein>
<evidence type="ECO:0000313" key="4">
    <source>
        <dbReference type="EMBL" id="OEF97776.1"/>
    </source>
</evidence>
<dbReference type="Gene3D" id="3.90.1750.20">
    <property type="entry name" value="Putative Large Serine Recombinase, Chain B, Domain 2"/>
    <property type="match status" value="1"/>
</dbReference>